<dbReference type="AlphaFoldDB" id="A0A0G4EQJ2"/>
<dbReference type="GO" id="GO:0004672">
    <property type="term" value="F:protein kinase activity"/>
    <property type="evidence" value="ECO:0007669"/>
    <property type="project" value="InterPro"/>
</dbReference>
<evidence type="ECO:0000313" key="4">
    <source>
        <dbReference type="EMBL" id="CEL99906.1"/>
    </source>
</evidence>
<feature type="binding site" evidence="1">
    <location>
        <position position="227"/>
    </location>
    <ligand>
        <name>ATP</name>
        <dbReference type="ChEBI" id="CHEBI:30616"/>
    </ligand>
</feature>
<dbReference type="InterPro" id="IPR017441">
    <property type="entry name" value="Protein_kinase_ATP_BS"/>
</dbReference>
<protein>
    <recommendedName>
        <fullName evidence="3">Protein kinase domain-containing protein</fullName>
    </recommendedName>
</protein>
<evidence type="ECO:0000313" key="5">
    <source>
        <dbReference type="Proteomes" id="UP000041254"/>
    </source>
</evidence>
<dbReference type="Gene3D" id="3.30.200.20">
    <property type="entry name" value="Phosphorylase Kinase, domain 1"/>
    <property type="match status" value="1"/>
</dbReference>
<name>A0A0G4EQJ2_VITBC</name>
<keyword evidence="5" id="KW-1185">Reference proteome</keyword>
<evidence type="ECO:0000256" key="1">
    <source>
        <dbReference type="PROSITE-ProRule" id="PRU10141"/>
    </source>
</evidence>
<evidence type="ECO:0000256" key="2">
    <source>
        <dbReference type="SAM" id="MobiDB-lite"/>
    </source>
</evidence>
<organism evidence="4 5">
    <name type="scientific">Vitrella brassicaformis (strain CCMP3155)</name>
    <dbReference type="NCBI Taxonomy" id="1169540"/>
    <lineage>
        <taxon>Eukaryota</taxon>
        <taxon>Sar</taxon>
        <taxon>Alveolata</taxon>
        <taxon>Colpodellida</taxon>
        <taxon>Vitrellaceae</taxon>
        <taxon>Vitrella</taxon>
    </lineage>
</organism>
<feature type="domain" description="Protein kinase" evidence="3">
    <location>
        <begin position="199"/>
        <end position="276"/>
    </location>
</feature>
<dbReference type="InterPro" id="IPR001245">
    <property type="entry name" value="Ser-Thr/Tyr_kinase_cat_dom"/>
</dbReference>
<dbReference type="GO" id="GO:0005524">
    <property type="term" value="F:ATP binding"/>
    <property type="evidence" value="ECO:0007669"/>
    <property type="project" value="UniProtKB-UniRule"/>
</dbReference>
<gene>
    <name evidence="4" type="ORF">Vbra_4067</name>
</gene>
<sequence>MSREGVRSTRTCSFWRQVRTAKVAIGLTQESPNSVRGGALAIYGPEKAGMNLAAAEGSGATEETNTRLPSSTATEIYVGPESKAAPSVSHLPQPPCAECTEDEESRGHGPNGTDLVERAARREAILRRPVFTGPDAPGTPQSERDEEAGLWVPDPREMGAVGRLLQLADRMDLIYNPRRSTMGTGPMFVEEIPIRHIEWDDRLELGAGAFGVVESGTLRRTQRVAMKSVFLSRLRDPPEEPEIEEIDNFQREVETYSYMDHINVLKIIGVVRHQGM</sequence>
<evidence type="ECO:0000259" key="3">
    <source>
        <dbReference type="PROSITE" id="PS50011"/>
    </source>
</evidence>
<feature type="compositionally biased region" description="Basic and acidic residues" evidence="2">
    <location>
        <begin position="115"/>
        <end position="126"/>
    </location>
</feature>
<feature type="region of interest" description="Disordered" evidence="2">
    <location>
        <begin position="82"/>
        <end position="148"/>
    </location>
</feature>
<dbReference type="Pfam" id="PF07714">
    <property type="entry name" value="PK_Tyr_Ser-Thr"/>
    <property type="match status" value="1"/>
</dbReference>
<keyword evidence="1" id="KW-0067">ATP-binding</keyword>
<dbReference type="InParanoid" id="A0A0G4EQJ2"/>
<reference evidence="4 5" key="1">
    <citation type="submission" date="2014-11" db="EMBL/GenBank/DDBJ databases">
        <authorList>
            <person name="Zhu J."/>
            <person name="Qi W."/>
            <person name="Song R."/>
        </authorList>
    </citation>
    <scope>NUCLEOTIDE SEQUENCE [LARGE SCALE GENOMIC DNA]</scope>
</reference>
<dbReference type="Proteomes" id="UP000041254">
    <property type="component" value="Unassembled WGS sequence"/>
</dbReference>
<dbReference type="SUPFAM" id="SSF56112">
    <property type="entry name" value="Protein kinase-like (PK-like)"/>
    <property type="match status" value="1"/>
</dbReference>
<keyword evidence="1" id="KW-0547">Nucleotide-binding</keyword>
<dbReference type="InterPro" id="IPR000719">
    <property type="entry name" value="Prot_kinase_dom"/>
</dbReference>
<dbReference type="EMBL" id="CDMY01000291">
    <property type="protein sequence ID" value="CEL99906.1"/>
    <property type="molecule type" value="Genomic_DNA"/>
</dbReference>
<proteinExistence type="predicted"/>
<dbReference type="InterPro" id="IPR011009">
    <property type="entry name" value="Kinase-like_dom_sf"/>
</dbReference>
<dbReference type="VEuPathDB" id="CryptoDB:Vbra_4067"/>
<dbReference type="PROSITE" id="PS00107">
    <property type="entry name" value="PROTEIN_KINASE_ATP"/>
    <property type="match status" value="1"/>
</dbReference>
<accession>A0A0G4EQJ2</accession>
<dbReference type="PROSITE" id="PS50011">
    <property type="entry name" value="PROTEIN_KINASE_DOM"/>
    <property type="match status" value="1"/>
</dbReference>